<organism evidence="3 4">
    <name type="scientific">Muiribacterium halophilum</name>
    <dbReference type="NCBI Taxonomy" id="2053465"/>
    <lineage>
        <taxon>Bacteria</taxon>
        <taxon>Candidatus Muiribacteriota</taxon>
        <taxon>Candidatus Muiribacteriia</taxon>
        <taxon>Candidatus Muiribacteriales</taxon>
        <taxon>Candidatus Muiribacteriaceae</taxon>
        <taxon>Candidatus Muiribacterium</taxon>
    </lineage>
</organism>
<evidence type="ECO:0000313" key="3">
    <source>
        <dbReference type="EMBL" id="PLX19651.1"/>
    </source>
</evidence>
<name>A0A2N5ZLZ5_MUIH1</name>
<feature type="domain" description="RACo C-terminal" evidence="1">
    <location>
        <begin position="136"/>
        <end position="169"/>
    </location>
</feature>
<dbReference type="Proteomes" id="UP000234857">
    <property type="component" value="Unassembled WGS sequence"/>
</dbReference>
<dbReference type="PANTHER" id="PTHR42895">
    <property type="entry name" value="IRON-SULFUR CLUSTER-BINDING PROTEIN-RELATED"/>
    <property type="match status" value="1"/>
</dbReference>
<comment type="caution">
    <text evidence="3">The sequence shown here is derived from an EMBL/GenBank/DDBJ whole genome shotgun (WGS) entry which is preliminary data.</text>
</comment>
<evidence type="ECO:0000259" key="2">
    <source>
        <dbReference type="Pfam" id="PF17651"/>
    </source>
</evidence>
<dbReference type="Pfam" id="PF14574">
    <property type="entry name" value="RACo_C_ter"/>
    <property type="match status" value="1"/>
</dbReference>
<dbReference type="AlphaFoldDB" id="A0A2N5ZLZ5"/>
<dbReference type="InterPro" id="IPR042259">
    <property type="entry name" value="Raco-like_middle_sf"/>
</dbReference>
<dbReference type="InterPro" id="IPR052911">
    <property type="entry name" value="Corrinoid_activation_enz"/>
</dbReference>
<dbReference type="Pfam" id="PF17651">
    <property type="entry name" value="Raco_middle"/>
    <property type="match status" value="1"/>
</dbReference>
<dbReference type="InterPro" id="IPR027980">
    <property type="entry name" value="RACo_C"/>
</dbReference>
<dbReference type="InterPro" id="IPR041414">
    <property type="entry name" value="Raco-like_middle"/>
</dbReference>
<dbReference type="Gene3D" id="3.30.420.480">
    <property type="entry name" value="Domain of unknown function (DUF4445)"/>
    <property type="match status" value="1"/>
</dbReference>
<evidence type="ECO:0000313" key="4">
    <source>
        <dbReference type="Proteomes" id="UP000234857"/>
    </source>
</evidence>
<dbReference type="PANTHER" id="PTHR42895:SF2">
    <property type="entry name" value="IRON-SULFUR CLUSTER PROTEIN"/>
    <property type="match status" value="1"/>
</dbReference>
<accession>A0A2N5ZLZ5</accession>
<reference evidence="3 4" key="1">
    <citation type="submission" date="2017-11" db="EMBL/GenBank/DDBJ databases">
        <title>Genome-resolved metagenomics identifies genetic mobility, metabolic interactions, and unexpected diversity in perchlorate-reducing communities.</title>
        <authorList>
            <person name="Barnum T.P."/>
            <person name="Figueroa I.A."/>
            <person name="Carlstrom C.I."/>
            <person name="Lucas L.N."/>
            <person name="Engelbrektson A.L."/>
            <person name="Coates J.D."/>
        </authorList>
    </citation>
    <scope>NUCLEOTIDE SEQUENCE [LARGE SCALE GENOMIC DNA]</scope>
    <source>
        <strain evidence="3">BM706</strain>
    </source>
</reference>
<dbReference type="EMBL" id="PKTG01000024">
    <property type="protein sequence ID" value="PLX19651.1"/>
    <property type="molecule type" value="Genomic_DNA"/>
</dbReference>
<gene>
    <name evidence="3" type="ORF">C0601_01275</name>
</gene>
<evidence type="ECO:0000259" key="1">
    <source>
        <dbReference type="Pfam" id="PF14574"/>
    </source>
</evidence>
<sequence length="350" mass="40023">MNLIDTGTTNIKLFKGENKKNFTCENKQKKFGADVITRIEKALDKNKKSDLKDLLRESIDEVKRISDTNDPCLIIGNSVMHHTYYGLSLEGFRKMPFTLSKENSKESDDIFLSPISPFIGSDVYPMALKLLDMPEENILAIDFGTNCEMILKQGERLFAASAPAGPAFDRYCPKNSRTIIDIDIKGSIIPLYNKEKGDTDCILPSAFLKLISFLANIGKIEKNGRLKDVVKLGDFTLDQTMIRELQKAKAAVESLWKMLLKHYSDDKIPKKILVCGNLVRNIDISVLKELNLVPDSEIIVFEDRMEYFLNKIEVYSDQNIYSLMKEKMITIPHYNMPDFEKCYLKSLNFR</sequence>
<proteinExistence type="predicted"/>
<feature type="domain" description="RACo-like middle region" evidence="2">
    <location>
        <begin position="4"/>
        <end position="104"/>
    </location>
</feature>
<protein>
    <submittedName>
        <fullName evidence="3">Uncharacterized protein</fullName>
    </submittedName>
</protein>